<protein>
    <submittedName>
        <fullName evidence="4">Uncharacterized protein</fullName>
    </submittedName>
</protein>
<dbReference type="AlphaFoldDB" id="A0A150R1B2"/>
<comment type="caution">
    <text evidence="4">The sequence shown here is derived from an EMBL/GenBank/DDBJ whole genome shotgun (WGS) entry which is preliminary data.</text>
</comment>
<gene>
    <name evidence="4" type="ORF">BE17_21025</name>
</gene>
<proteinExistence type="predicted"/>
<dbReference type="InterPro" id="IPR050498">
    <property type="entry name" value="Ycf3"/>
</dbReference>
<accession>A0A150R1B2</accession>
<dbReference type="PANTHER" id="PTHR44858">
    <property type="entry name" value="TETRATRICOPEPTIDE REPEAT PROTEIN 6"/>
    <property type="match status" value="1"/>
</dbReference>
<evidence type="ECO:0000256" key="1">
    <source>
        <dbReference type="ARBA" id="ARBA00022737"/>
    </source>
</evidence>
<dbReference type="Pfam" id="PF13414">
    <property type="entry name" value="TPR_11"/>
    <property type="match status" value="1"/>
</dbReference>
<sequence>MADEKRKEEKRKQLKKIAQEGEVRRLNGQYTEAIRLFTEALKIDGKYAWAHAHRGAAHAAIDNWDPCRADFERALTLNPRYGWAHAHYGDAHRCHAIYRLGTATTPAAWQEQHDLIDAGIAHFDTAAELSQGSAWTFAHRGAAYTYKHWLEVMPRVTPHLNPNKKYAPGPAADAPKLAMESFDRACELNPRYAWAYAFKACLLALIAREQPDMKPGLLVARDCLLNALLLDVNKRLLVDRPIAELLSCAGTYDQSVAAGISGVEKNPSDHVSRYFVAVGLKHQQDPLAPVVIEQTRKALEAARREINTMLHGLDVLDGRDHMGMIEKLQQNMCFEAIALVAFDPTWSALREKLPSHADQREPRAKDD</sequence>
<dbReference type="SUPFAM" id="SSF48452">
    <property type="entry name" value="TPR-like"/>
    <property type="match status" value="1"/>
</dbReference>
<feature type="repeat" description="TPR" evidence="3">
    <location>
        <begin position="48"/>
        <end position="81"/>
    </location>
</feature>
<dbReference type="InterPro" id="IPR019734">
    <property type="entry name" value="TPR_rpt"/>
</dbReference>
<evidence type="ECO:0000256" key="3">
    <source>
        <dbReference type="PROSITE-ProRule" id="PRU00339"/>
    </source>
</evidence>
<dbReference type="PROSITE" id="PS50005">
    <property type="entry name" value="TPR"/>
    <property type="match status" value="1"/>
</dbReference>
<dbReference type="PANTHER" id="PTHR44858:SF1">
    <property type="entry name" value="UDP-N-ACETYLGLUCOSAMINE--PEPTIDE N-ACETYLGLUCOSAMINYLTRANSFERASE SPINDLY-RELATED"/>
    <property type="match status" value="1"/>
</dbReference>
<organism evidence="4 5">
    <name type="scientific">Sorangium cellulosum</name>
    <name type="common">Polyangium cellulosum</name>
    <dbReference type="NCBI Taxonomy" id="56"/>
    <lineage>
        <taxon>Bacteria</taxon>
        <taxon>Pseudomonadati</taxon>
        <taxon>Myxococcota</taxon>
        <taxon>Polyangia</taxon>
        <taxon>Polyangiales</taxon>
        <taxon>Polyangiaceae</taxon>
        <taxon>Sorangium</taxon>
    </lineage>
</organism>
<evidence type="ECO:0000313" key="5">
    <source>
        <dbReference type="Proteomes" id="UP000075635"/>
    </source>
</evidence>
<reference evidence="4 5" key="1">
    <citation type="submission" date="2014-02" db="EMBL/GenBank/DDBJ databases">
        <title>The small core and large imbalanced accessory genome model reveals a collaborative survival strategy of Sorangium cellulosum strains in nature.</title>
        <authorList>
            <person name="Han K."/>
            <person name="Peng R."/>
            <person name="Blom J."/>
            <person name="Li Y.-Z."/>
        </authorList>
    </citation>
    <scope>NUCLEOTIDE SEQUENCE [LARGE SCALE GENOMIC DNA]</scope>
    <source>
        <strain evidence="4 5">So0011-07</strain>
    </source>
</reference>
<evidence type="ECO:0000256" key="2">
    <source>
        <dbReference type="ARBA" id="ARBA00022803"/>
    </source>
</evidence>
<keyword evidence="1" id="KW-0677">Repeat</keyword>
<evidence type="ECO:0000313" key="4">
    <source>
        <dbReference type="EMBL" id="KYF74050.1"/>
    </source>
</evidence>
<dbReference type="SMART" id="SM00028">
    <property type="entry name" value="TPR"/>
    <property type="match status" value="2"/>
</dbReference>
<keyword evidence="2 3" id="KW-0802">TPR repeat</keyword>
<dbReference type="Gene3D" id="1.25.40.10">
    <property type="entry name" value="Tetratricopeptide repeat domain"/>
    <property type="match status" value="2"/>
</dbReference>
<dbReference type="InterPro" id="IPR011990">
    <property type="entry name" value="TPR-like_helical_dom_sf"/>
</dbReference>
<dbReference type="EMBL" id="JEMB01003328">
    <property type="protein sequence ID" value="KYF74050.1"/>
    <property type="molecule type" value="Genomic_DNA"/>
</dbReference>
<dbReference type="Proteomes" id="UP000075635">
    <property type="component" value="Unassembled WGS sequence"/>
</dbReference>
<name>A0A150R1B2_SORCE</name>